<keyword evidence="3" id="KW-1185">Reference proteome</keyword>
<accession>A0A1G7EU05</accession>
<proteinExistence type="predicted"/>
<keyword evidence="1" id="KW-0812">Transmembrane</keyword>
<dbReference type="RefSeq" id="WP_090112064.1">
    <property type="nucleotide sequence ID" value="NZ_FNAT01000003.1"/>
</dbReference>
<dbReference type="EMBL" id="FNAT01000003">
    <property type="protein sequence ID" value="SDE67128.1"/>
    <property type="molecule type" value="Genomic_DNA"/>
</dbReference>
<gene>
    <name evidence="2" type="ORF">SAMN04488567_2292</name>
</gene>
<keyword evidence="1" id="KW-1133">Transmembrane helix</keyword>
<dbReference type="Pfam" id="PF06835">
    <property type="entry name" value="LptC"/>
    <property type="match status" value="1"/>
</dbReference>
<evidence type="ECO:0000313" key="2">
    <source>
        <dbReference type="EMBL" id="SDE67128.1"/>
    </source>
</evidence>
<dbReference type="STRING" id="521013.SAMN04488567_2292"/>
<name>A0A1G7EU05_9RHOB</name>
<keyword evidence="1" id="KW-0472">Membrane</keyword>
<reference evidence="3" key="1">
    <citation type="submission" date="2016-10" db="EMBL/GenBank/DDBJ databases">
        <authorList>
            <person name="Varghese N."/>
            <person name="Submissions S."/>
        </authorList>
    </citation>
    <scope>NUCLEOTIDE SEQUENCE [LARGE SCALE GENOMIC DNA]</scope>
    <source>
        <strain evidence="3">DSM 21424</strain>
    </source>
</reference>
<organism evidence="2 3">
    <name type="scientific">Limimaricola pyoseonensis</name>
    <dbReference type="NCBI Taxonomy" id="521013"/>
    <lineage>
        <taxon>Bacteria</taxon>
        <taxon>Pseudomonadati</taxon>
        <taxon>Pseudomonadota</taxon>
        <taxon>Alphaproteobacteria</taxon>
        <taxon>Rhodobacterales</taxon>
        <taxon>Paracoccaceae</taxon>
        <taxon>Limimaricola</taxon>
    </lineage>
</organism>
<dbReference type="AlphaFoldDB" id="A0A1G7EU05"/>
<feature type="transmembrane region" description="Helical" evidence="1">
    <location>
        <begin position="12"/>
        <end position="34"/>
    </location>
</feature>
<dbReference type="Gene3D" id="2.60.450.10">
    <property type="entry name" value="Lipopolysaccharide (LPS) transport protein A like domain"/>
    <property type="match status" value="1"/>
</dbReference>
<sequence>MHARDNAYSRFVGLAKVLLPLVGLVLLSTLFLIARSPSSVTGIPFAEIEEIAREQRVSAPRFAGSTPSGAAVAVEAARLAPQPDTPERYTVEAPRAEIEMPDGGPRYEMQAPSGEIDATTRRLELQGLVRLVTSDGYEMETAGLTADLGEGRLVATQRLEIRAPFGALEAGRMEADGTEGAGRLLFSDGVRLLYRPGEEGEPR</sequence>
<dbReference type="Proteomes" id="UP000198922">
    <property type="component" value="Unassembled WGS sequence"/>
</dbReference>
<evidence type="ECO:0000256" key="1">
    <source>
        <dbReference type="SAM" id="Phobius"/>
    </source>
</evidence>
<evidence type="ECO:0000313" key="3">
    <source>
        <dbReference type="Proteomes" id="UP000198922"/>
    </source>
</evidence>
<dbReference type="InterPro" id="IPR010664">
    <property type="entry name" value="LipoPS_assembly_LptC-rel"/>
</dbReference>
<protein>
    <submittedName>
        <fullName evidence="2">Lipopolysaccharide export system protein LptC</fullName>
    </submittedName>
</protein>
<dbReference type="OrthoDB" id="7871110at2"/>